<sequence length="173" mass="20424">MAIWLIPNGHYNVDKQFAFRRNGDFYEVEPYALIWQNDFYYLIGRFVPENTIRHYRIDRMRSIEVTENKFRRASIDLKAYVDKTFNMFSGEDMLVKIEFDIGLLNAVYDRFGMEADIRHAEEDRILLTTKAKVSAGLIGWILTWGSKAKIVAPRELVDMVRDEARRLADLYTQ</sequence>
<reference evidence="3 4" key="1">
    <citation type="submission" date="2016-12" db="EMBL/GenBank/DDBJ databases">
        <title>Domibacillus antri genome sequencing.</title>
        <authorList>
            <person name="Verma A."/>
            <person name="Krishnamurthi S."/>
        </authorList>
    </citation>
    <scope>NUCLEOTIDE SEQUENCE [LARGE SCALE GENOMIC DNA]</scope>
    <source>
        <strain evidence="3 4">XD80</strain>
    </source>
</reference>
<dbReference type="InterPro" id="IPR051534">
    <property type="entry name" value="CBASS_pafABC_assoc_protein"/>
</dbReference>
<dbReference type="PROSITE" id="PS52050">
    <property type="entry name" value="WYL"/>
    <property type="match status" value="1"/>
</dbReference>
<dbReference type="Pfam" id="PF13280">
    <property type="entry name" value="WYL"/>
    <property type="match status" value="1"/>
</dbReference>
<evidence type="ECO:0000259" key="2">
    <source>
        <dbReference type="Pfam" id="PF25583"/>
    </source>
</evidence>
<evidence type="ECO:0000313" key="4">
    <source>
        <dbReference type="Proteomes" id="UP000185568"/>
    </source>
</evidence>
<comment type="caution">
    <text evidence="3">The sequence shown here is derived from an EMBL/GenBank/DDBJ whole genome shotgun (WGS) entry which is preliminary data.</text>
</comment>
<feature type="domain" description="WCX" evidence="2">
    <location>
        <begin position="92"/>
        <end position="168"/>
    </location>
</feature>
<accession>A0A1Q8Q4I8</accession>
<dbReference type="STRING" id="1714264.BTO30_10600"/>
<protein>
    <submittedName>
        <fullName evidence="3">Uncharacterized protein</fullName>
    </submittedName>
</protein>
<organism evidence="3 4">
    <name type="scientific">Domibacillus antri</name>
    <dbReference type="NCBI Taxonomy" id="1714264"/>
    <lineage>
        <taxon>Bacteria</taxon>
        <taxon>Bacillati</taxon>
        <taxon>Bacillota</taxon>
        <taxon>Bacilli</taxon>
        <taxon>Bacillales</taxon>
        <taxon>Bacillaceae</taxon>
        <taxon>Domibacillus</taxon>
    </lineage>
</organism>
<gene>
    <name evidence="3" type="ORF">BTO30_10600</name>
</gene>
<evidence type="ECO:0000259" key="1">
    <source>
        <dbReference type="Pfam" id="PF13280"/>
    </source>
</evidence>
<dbReference type="PANTHER" id="PTHR34580:SF1">
    <property type="entry name" value="PROTEIN PAFC"/>
    <property type="match status" value="1"/>
</dbReference>
<dbReference type="InterPro" id="IPR057727">
    <property type="entry name" value="WCX_dom"/>
</dbReference>
<feature type="domain" description="WYL" evidence="1">
    <location>
        <begin position="26"/>
        <end position="65"/>
    </location>
</feature>
<keyword evidence="4" id="KW-1185">Reference proteome</keyword>
<proteinExistence type="predicted"/>
<name>A0A1Q8Q4I8_9BACI</name>
<dbReference type="AlphaFoldDB" id="A0A1Q8Q4I8"/>
<dbReference type="PANTHER" id="PTHR34580">
    <property type="match status" value="1"/>
</dbReference>
<dbReference type="OrthoDB" id="9772503at2"/>
<dbReference type="Proteomes" id="UP000185568">
    <property type="component" value="Unassembled WGS sequence"/>
</dbReference>
<dbReference type="InterPro" id="IPR026881">
    <property type="entry name" value="WYL_dom"/>
</dbReference>
<dbReference type="EMBL" id="MSDU01000022">
    <property type="protein sequence ID" value="OLN22191.1"/>
    <property type="molecule type" value="Genomic_DNA"/>
</dbReference>
<dbReference type="Pfam" id="PF25583">
    <property type="entry name" value="WCX"/>
    <property type="match status" value="1"/>
</dbReference>
<dbReference type="RefSeq" id="WP_075398701.1">
    <property type="nucleotide sequence ID" value="NZ_MSDU01000022.1"/>
</dbReference>
<evidence type="ECO:0000313" key="3">
    <source>
        <dbReference type="EMBL" id="OLN22191.1"/>
    </source>
</evidence>